<dbReference type="SUPFAM" id="SSF53146">
    <property type="entry name" value="Nitrogenase accessory factor-like"/>
    <property type="match status" value="1"/>
</dbReference>
<dbReference type="EMBL" id="QMQZ01000004">
    <property type="protein sequence ID" value="RLE52298.1"/>
    <property type="molecule type" value="Genomic_DNA"/>
</dbReference>
<gene>
    <name evidence="2" type="ORF">DRJ20_00355</name>
    <name evidence="3" type="ORF">DRJ26_01010</name>
</gene>
<comment type="caution">
    <text evidence="3">The sequence shown here is derived from an EMBL/GenBank/DDBJ whole genome shotgun (WGS) entry which is preliminary data.</text>
</comment>
<dbReference type="AlphaFoldDB" id="A0A497F8E2"/>
<organism evidence="3 5">
    <name type="scientific">Thermoproteota archaeon</name>
    <dbReference type="NCBI Taxonomy" id="2056631"/>
    <lineage>
        <taxon>Archaea</taxon>
        <taxon>Thermoproteota</taxon>
    </lineage>
</organism>
<dbReference type="Pfam" id="PF02579">
    <property type="entry name" value="Nitro_FeMo-Co"/>
    <property type="match status" value="1"/>
</dbReference>
<reference evidence="4 5" key="1">
    <citation type="submission" date="2018-06" db="EMBL/GenBank/DDBJ databases">
        <title>Extensive metabolic versatility and redundancy in microbially diverse, dynamic hydrothermal sediments.</title>
        <authorList>
            <person name="Dombrowski N."/>
            <person name="Teske A."/>
            <person name="Baker B.J."/>
        </authorList>
    </citation>
    <scope>NUCLEOTIDE SEQUENCE [LARGE SCALE GENOMIC DNA]</scope>
    <source>
        <strain evidence="3">B20_G2</strain>
        <strain evidence="2">B29_G17</strain>
    </source>
</reference>
<dbReference type="PANTHER" id="PTHR33937">
    <property type="entry name" value="IRON-MOLYBDENUM PROTEIN-RELATED-RELATED"/>
    <property type="match status" value="1"/>
</dbReference>
<sequence length="115" mass="12453">MKKSKKLKVAIPSLKVGGLEDKVSEVFGRAKAFTIVEVEGNKIGVVKVVENPVLSYSHGVGPIVAKMLIDEGVDAVIAREIGPTVTSILEQHKVSIFKVKGEVTIREALNEFLKQ</sequence>
<dbReference type="InterPro" id="IPR051840">
    <property type="entry name" value="NifX/NifY_domain"/>
</dbReference>
<dbReference type="Gene3D" id="3.30.420.130">
    <property type="entry name" value="Dinitrogenase iron-molybdenum cofactor biosynthesis domain"/>
    <property type="match status" value="1"/>
</dbReference>
<dbReference type="Proteomes" id="UP000268446">
    <property type="component" value="Unassembled WGS sequence"/>
</dbReference>
<evidence type="ECO:0000313" key="2">
    <source>
        <dbReference type="EMBL" id="RLE52298.1"/>
    </source>
</evidence>
<evidence type="ECO:0000313" key="4">
    <source>
        <dbReference type="Proteomes" id="UP000268446"/>
    </source>
</evidence>
<accession>A0A497F8E2</accession>
<dbReference type="InterPro" id="IPR003731">
    <property type="entry name" value="Di-Nase_FeMo-co_biosynth"/>
</dbReference>
<dbReference type="InterPro" id="IPR036105">
    <property type="entry name" value="DiNase_FeMo-co_biosyn_sf"/>
</dbReference>
<name>A0A497F8E2_9CREN</name>
<protein>
    <submittedName>
        <fullName evidence="3">Iron-molybdenum cofactor-binding protein</fullName>
    </submittedName>
</protein>
<evidence type="ECO:0000313" key="5">
    <source>
        <dbReference type="Proteomes" id="UP000269499"/>
    </source>
</evidence>
<evidence type="ECO:0000313" key="3">
    <source>
        <dbReference type="EMBL" id="RLE55210.1"/>
    </source>
</evidence>
<proteinExistence type="predicted"/>
<dbReference type="PANTHER" id="PTHR33937:SF2">
    <property type="entry name" value="DINITROGENASE IRON-MOLYBDENUM COFACTOR BIOSYNTHESIS DOMAIN-CONTAINING PROTEIN"/>
    <property type="match status" value="1"/>
</dbReference>
<dbReference type="EMBL" id="QMRA01000009">
    <property type="protein sequence ID" value="RLE55210.1"/>
    <property type="molecule type" value="Genomic_DNA"/>
</dbReference>
<feature type="domain" description="Dinitrogenase iron-molybdenum cofactor biosynthesis" evidence="1">
    <location>
        <begin position="20"/>
        <end position="114"/>
    </location>
</feature>
<dbReference type="Proteomes" id="UP000269499">
    <property type="component" value="Unassembled WGS sequence"/>
</dbReference>
<dbReference type="CDD" id="cd00562">
    <property type="entry name" value="NifX_NifB"/>
    <property type="match status" value="1"/>
</dbReference>
<evidence type="ECO:0000259" key="1">
    <source>
        <dbReference type="Pfam" id="PF02579"/>
    </source>
</evidence>